<dbReference type="Pfam" id="PF12270">
    <property type="entry name" value="Cyt_c_ox_IV"/>
    <property type="match status" value="1"/>
</dbReference>
<keyword evidence="5" id="KW-1003">Cell membrane</keyword>
<sequence length="155" mass="16576">MTVDERHDAGGASVTSPSRGMRVEALVFLCLTGFFVLAAIIYGIFAGNEEPVGVVALTLTAGLSLIIGTFLQFASRRLESARPEDDDDADIADGAGELGFFSPGSLWPFGMAFAAAATAVAIAFFLVWLMIITITFLLMTIVGLLFEYHRRPATH</sequence>
<evidence type="ECO:0000256" key="4">
    <source>
        <dbReference type="ARBA" id="ARBA00012949"/>
    </source>
</evidence>
<evidence type="ECO:0000256" key="6">
    <source>
        <dbReference type="ARBA" id="ARBA00022692"/>
    </source>
</evidence>
<reference evidence="14" key="2">
    <citation type="submission" date="2020-09" db="EMBL/GenBank/DDBJ databases">
        <authorList>
            <person name="Sun Q."/>
            <person name="Zhou Y."/>
        </authorList>
    </citation>
    <scope>NUCLEOTIDE SEQUENCE</scope>
    <source>
        <strain evidence="14">CGMCC 4.7308</strain>
    </source>
</reference>
<evidence type="ECO:0000256" key="8">
    <source>
        <dbReference type="ARBA" id="ARBA00022989"/>
    </source>
</evidence>
<keyword evidence="7" id="KW-1278">Translocase</keyword>
<feature type="transmembrane region" description="Helical" evidence="13">
    <location>
        <begin position="113"/>
        <end position="146"/>
    </location>
</feature>
<evidence type="ECO:0000256" key="5">
    <source>
        <dbReference type="ARBA" id="ARBA00022475"/>
    </source>
</evidence>
<feature type="transmembrane region" description="Helical" evidence="13">
    <location>
        <begin position="52"/>
        <end position="74"/>
    </location>
</feature>
<evidence type="ECO:0000256" key="2">
    <source>
        <dbReference type="ARBA" id="ARBA00004651"/>
    </source>
</evidence>
<keyword evidence="9 13" id="KW-0472">Membrane</keyword>
<evidence type="ECO:0000256" key="13">
    <source>
        <dbReference type="SAM" id="Phobius"/>
    </source>
</evidence>
<evidence type="ECO:0000256" key="1">
    <source>
        <dbReference type="ARBA" id="ARBA00002536"/>
    </source>
</evidence>
<evidence type="ECO:0000313" key="14">
    <source>
        <dbReference type="EMBL" id="GGM12738.1"/>
    </source>
</evidence>
<gene>
    <name evidence="14" type="ORF">GCM10011594_35850</name>
</gene>
<evidence type="ECO:0000256" key="9">
    <source>
        <dbReference type="ARBA" id="ARBA00023136"/>
    </source>
</evidence>
<evidence type="ECO:0000256" key="12">
    <source>
        <dbReference type="ARBA" id="ARBA00047816"/>
    </source>
</evidence>
<dbReference type="GO" id="GO:0005886">
    <property type="term" value="C:plasma membrane"/>
    <property type="evidence" value="ECO:0007669"/>
    <property type="project" value="UniProtKB-SubCell"/>
</dbReference>
<comment type="function">
    <text evidence="1">Part of cytochrome c oxidase, its function is unknown.</text>
</comment>
<evidence type="ECO:0000256" key="7">
    <source>
        <dbReference type="ARBA" id="ARBA00022967"/>
    </source>
</evidence>
<feature type="transmembrane region" description="Helical" evidence="13">
    <location>
        <begin position="25"/>
        <end position="45"/>
    </location>
</feature>
<protein>
    <recommendedName>
        <fullName evidence="4">cytochrome-c oxidase</fullName>
        <ecNumber evidence="4">7.1.1.9</ecNumber>
    </recommendedName>
    <alternativeName>
        <fullName evidence="11">Cytochrome aa3 subunit 4</fullName>
    </alternativeName>
    <alternativeName>
        <fullName evidence="10">Cytochrome c oxidase polypeptide IV</fullName>
    </alternativeName>
</protein>
<reference evidence="14" key="1">
    <citation type="journal article" date="2014" name="Int. J. Syst. Evol. Microbiol.">
        <title>Complete genome sequence of Corynebacterium casei LMG S-19264T (=DSM 44701T), isolated from a smear-ripened cheese.</title>
        <authorList>
            <consortium name="US DOE Joint Genome Institute (JGI-PGF)"/>
            <person name="Walter F."/>
            <person name="Albersmeier A."/>
            <person name="Kalinowski J."/>
            <person name="Ruckert C."/>
        </authorList>
    </citation>
    <scope>NUCLEOTIDE SEQUENCE</scope>
    <source>
        <strain evidence="14">CGMCC 4.7308</strain>
    </source>
</reference>
<comment type="similarity">
    <text evidence="3">Belongs to the cytochrome c oxidase bacterial subunit CtaF family.</text>
</comment>
<comment type="subcellular location">
    <subcellularLocation>
        <location evidence="2">Cell membrane</location>
        <topology evidence="2">Multi-pass membrane protein</topology>
    </subcellularLocation>
</comment>
<dbReference type="InterPro" id="IPR021050">
    <property type="entry name" value="Cyt_c_oxidase_su4_actinobac"/>
</dbReference>
<evidence type="ECO:0000313" key="15">
    <source>
        <dbReference type="Proteomes" id="UP000655208"/>
    </source>
</evidence>
<accession>A0A917T811</accession>
<evidence type="ECO:0000256" key="11">
    <source>
        <dbReference type="ARBA" id="ARBA00031401"/>
    </source>
</evidence>
<comment type="caution">
    <text evidence="14">The sequence shown here is derived from an EMBL/GenBank/DDBJ whole genome shotgun (WGS) entry which is preliminary data.</text>
</comment>
<dbReference type="EC" id="7.1.1.9" evidence="4"/>
<dbReference type="EMBL" id="BMNA01000010">
    <property type="protein sequence ID" value="GGM12738.1"/>
    <property type="molecule type" value="Genomic_DNA"/>
</dbReference>
<keyword evidence="6 13" id="KW-0812">Transmembrane</keyword>
<dbReference type="GO" id="GO:0004129">
    <property type="term" value="F:cytochrome-c oxidase activity"/>
    <property type="evidence" value="ECO:0007669"/>
    <property type="project" value="UniProtKB-EC"/>
</dbReference>
<proteinExistence type="inferred from homology"/>
<name>A0A917T811_9ACTN</name>
<organism evidence="14 15">
    <name type="scientific">Nakamurella endophytica</name>
    <dbReference type="NCBI Taxonomy" id="1748367"/>
    <lineage>
        <taxon>Bacteria</taxon>
        <taxon>Bacillati</taxon>
        <taxon>Actinomycetota</taxon>
        <taxon>Actinomycetes</taxon>
        <taxon>Nakamurellales</taxon>
        <taxon>Nakamurellaceae</taxon>
        <taxon>Nakamurella</taxon>
    </lineage>
</organism>
<keyword evidence="15" id="KW-1185">Reference proteome</keyword>
<comment type="catalytic activity">
    <reaction evidence="12">
        <text>4 Fe(II)-[cytochrome c] + O2 + 8 H(+)(in) = 4 Fe(III)-[cytochrome c] + 2 H2O + 4 H(+)(out)</text>
        <dbReference type="Rhea" id="RHEA:11436"/>
        <dbReference type="Rhea" id="RHEA-COMP:10350"/>
        <dbReference type="Rhea" id="RHEA-COMP:14399"/>
        <dbReference type="ChEBI" id="CHEBI:15377"/>
        <dbReference type="ChEBI" id="CHEBI:15378"/>
        <dbReference type="ChEBI" id="CHEBI:15379"/>
        <dbReference type="ChEBI" id="CHEBI:29033"/>
        <dbReference type="ChEBI" id="CHEBI:29034"/>
        <dbReference type="EC" id="7.1.1.9"/>
    </reaction>
</comment>
<dbReference type="Proteomes" id="UP000655208">
    <property type="component" value="Unassembled WGS sequence"/>
</dbReference>
<dbReference type="GO" id="GO:0022900">
    <property type="term" value="P:electron transport chain"/>
    <property type="evidence" value="ECO:0007669"/>
    <property type="project" value="InterPro"/>
</dbReference>
<keyword evidence="8 13" id="KW-1133">Transmembrane helix</keyword>
<evidence type="ECO:0000256" key="10">
    <source>
        <dbReference type="ARBA" id="ARBA00031366"/>
    </source>
</evidence>
<dbReference type="PIRSF" id="PIRSF017385">
    <property type="entry name" value="CtaF"/>
    <property type="match status" value="1"/>
</dbReference>
<evidence type="ECO:0000256" key="3">
    <source>
        <dbReference type="ARBA" id="ARBA00006870"/>
    </source>
</evidence>
<dbReference type="AlphaFoldDB" id="A0A917T811"/>